<dbReference type="Pfam" id="PF01575">
    <property type="entry name" value="MaoC_dehydratas"/>
    <property type="match status" value="1"/>
</dbReference>
<dbReference type="PANTHER" id="PTHR43841">
    <property type="entry name" value="3-HYDROXYACYL-THIOESTER DEHYDRATASE HTDX-RELATED"/>
    <property type="match status" value="1"/>
</dbReference>
<dbReference type="GO" id="GO:0006633">
    <property type="term" value="P:fatty acid biosynthetic process"/>
    <property type="evidence" value="ECO:0007669"/>
    <property type="project" value="InterPro"/>
</dbReference>
<gene>
    <name evidence="3" type="ORF">EKI59_02225</name>
</gene>
<dbReference type="Proteomes" id="UP000336646">
    <property type="component" value="Unassembled WGS sequence"/>
</dbReference>
<dbReference type="InterPro" id="IPR002539">
    <property type="entry name" value="MaoC-like_dom"/>
</dbReference>
<feature type="domain" description="MaoC-like" evidence="2">
    <location>
        <begin position="212"/>
        <end position="300"/>
    </location>
</feature>
<accession>A0A6C1U3Y8</accession>
<dbReference type="RefSeq" id="WP_136651467.1">
    <property type="nucleotide sequence ID" value="NZ_CP038157.1"/>
</dbReference>
<dbReference type="InterPro" id="IPR003965">
    <property type="entry name" value="Fatty_acid_synthase"/>
</dbReference>
<dbReference type="EMBL" id="RXIR01000003">
    <property type="protein sequence ID" value="TVS29761.1"/>
    <property type="molecule type" value="Genomic_DNA"/>
</dbReference>
<dbReference type="GeneID" id="74902166"/>
<sequence>MTTRISSSQPDKTPEAPYKVLKAVPDLDKVMNDIKRGMLPVVGTKHSADADPTSRSEVRGVKVDVAKLAAYTQATGLRLSNELPPTYFFVVAFPLTMDLMAREDFPFAATGAVHIANEITQKRALRVDESYTVRAHGEKLRPHRKGLLIDMVTQVFLDGETDGEPLWTQVSTFLAQGQKFAKDAPVSVTTRGADNGRRLDSPELPEYAANGHIKVTGETVSNYVEASGDKNPIHTSNIGAKLFGFPGIIAHGMYSAAAALRFLEGKLGGALRYRVEFYKPVVIPTRVAEWVVPEGDESVNIQLRSTSKPEKLHLNARVDYL</sequence>
<dbReference type="InterPro" id="IPR029069">
    <property type="entry name" value="HotDog_dom_sf"/>
</dbReference>
<proteinExistence type="inferred from homology"/>
<evidence type="ECO:0000259" key="2">
    <source>
        <dbReference type="Pfam" id="PF01575"/>
    </source>
</evidence>
<dbReference type="AlphaFoldDB" id="A0A6C1U3Y8"/>
<evidence type="ECO:0000313" key="4">
    <source>
        <dbReference type="Proteomes" id="UP000336646"/>
    </source>
</evidence>
<comment type="caution">
    <text evidence="3">The sequence shown here is derived from an EMBL/GenBank/DDBJ whole genome shotgun (WGS) entry which is preliminary data.</text>
</comment>
<dbReference type="PRINTS" id="PR01483">
    <property type="entry name" value="FASYNTHASE"/>
</dbReference>
<comment type="similarity">
    <text evidence="1">Belongs to the enoyl-CoA hydratase/isomerase family.</text>
</comment>
<dbReference type="PANTHER" id="PTHR43841:SF3">
    <property type="entry name" value="(3R)-HYDROXYACYL-ACP DEHYDRATASE SUBUNIT HADB"/>
    <property type="match status" value="1"/>
</dbReference>
<dbReference type="GO" id="GO:0005835">
    <property type="term" value="C:fatty acid synthase complex"/>
    <property type="evidence" value="ECO:0007669"/>
    <property type="project" value="InterPro"/>
</dbReference>
<dbReference type="OrthoDB" id="9774179at2"/>
<dbReference type="SUPFAM" id="SSF54637">
    <property type="entry name" value="Thioesterase/thiol ester dehydrase-isomerase"/>
    <property type="match status" value="2"/>
</dbReference>
<organism evidence="3 4">
    <name type="scientific">Corynebacterium sanguinis</name>
    <dbReference type="NCBI Taxonomy" id="2594913"/>
    <lineage>
        <taxon>Bacteria</taxon>
        <taxon>Bacillati</taxon>
        <taxon>Actinomycetota</taxon>
        <taxon>Actinomycetes</taxon>
        <taxon>Mycobacteriales</taxon>
        <taxon>Corynebacteriaceae</taxon>
        <taxon>Corynebacterium</taxon>
    </lineage>
</organism>
<name>A0A6C1U3Y8_9CORY</name>
<evidence type="ECO:0000256" key="1">
    <source>
        <dbReference type="ARBA" id="ARBA00005254"/>
    </source>
</evidence>
<protein>
    <recommendedName>
        <fullName evidence="2">MaoC-like domain-containing protein</fullName>
    </recommendedName>
</protein>
<reference evidence="3 4" key="1">
    <citation type="submission" date="2018-12" db="EMBL/GenBank/DDBJ databases">
        <title>Corynebacterium sanguinis sp. nov., a clinically-associated and environmental corynebacterium.</title>
        <authorList>
            <person name="Gonzales-Siles L."/>
            <person name="Jaen-Luchoro D."/>
            <person name="Cardew S."/>
            <person name="Inganas E."/>
            <person name="Ohlen M."/>
            <person name="Jensie-Markopolous S."/>
            <person name="Pinyeiro-Iglesias B."/>
            <person name="Molin K."/>
            <person name="Skovbjerg S."/>
            <person name="Svensson-Stadler L."/>
            <person name="Funke G."/>
            <person name="Moore E.R.B."/>
        </authorList>
    </citation>
    <scope>NUCLEOTIDE SEQUENCE [LARGE SCALE GENOMIC DNA]</scope>
    <source>
        <strain evidence="3 4">58734</strain>
    </source>
</reference>
<evidence type="ECO:0000313" key="3">
    <source>
        <dbReference type="EMBL" id="TVS29761.1"/>
    </source>
</evidence>
<dbReference type="Gene3D" id="3.10.129.10">
    <property type="entry name" value="Hotdog Thioesterase"/>
    <property type="match status" value="1"/>
</dbReference>
<dbReference type="GO" id="GO:0004312">
    <property type="term" value="F:fatty acid synthase activity"/>
    <property type="evidence" value="ECO:0007669"/>
    <property type="project" value="InterPro"/>
</dbReference>